<keyword evidence="1" id="KW-0732">Signal</keyword>
<feature type="chain" id="PRO_5024966990" description="Secreted protein" evidence="1">
    <location>
        <begin position="22"/>
        <end position="89"/>
    </location>
</feature>
<evidence type="ECO:0000313" key="2">
    <source>
        <dbReference type="EMBL" id="KAB8239951.1"/>
    </source>
</evidence>
<proteinExistence type="predicted"/>
<sequence>MSWIGCCFFLYFFFFPSGISAPPLDRVPNLLPQFLPGVYQNRQLSKLPDFLIYLNFWCNTLKISAVHIPSIITSSQAHIEHKFYYSQPR</sequence>
<accession>A0A5N6GBX5</accession>
<dbReference type="AlphaFoldDB" id="A0A5N6GBX5"/>
<evidence type="ECO:0008006" key="3">
    <source>
        <dbReference type="Google" id="ProtNLM"/>
    </source>
</evidence>
<evidence type="ECO:0000256" key="1">
    <source>
        <dbReference type="SAM" id="SignalP"/>
    </source>
</evidence>
<protein>
    <recommendedName>
        <fullName evidence="3">Secreted protein</fullName>
    </recommendedName>
</protein>
<name>A0A5N6GBX5_ASPFL</name>
<feature type="signal peptide" evidence="1">
    <location>
        <begin position="1"/>
        <end position="21"/>
    </location>
</feature>
<dbReference type="Proteomes" id="UP000325434">
    <property type="component" value="Unassembled WGS sequence"/>
</dbReference>
<dbReference type="EMBL" id="ML734826">
    <property type="protein sequence ID" value="KAB8239951.1"/>
    <property type="molecule type" value="Genomic_DNA"/>
</dbReference>
<gene>
    <name evidence="2" type="ORF">BDV35DRAFT_375009</name>
</gene>
<organism evidence="2">
    <name type="scientific">Aspergillus flavus</name>
    <dbReference type="NCBI Taxonomy" id="5059"/>
    <lineage>
        <taxon>Eukaryota</taxon>
        <taxon>Fungi</taxon>
        <taxon>Dikarya</taxon>
        <taxon>Ascomycota</taxon>
        <taxon>Pezizomycotina</taxon>
        <taxon>Eurotiomycetes</taxon>
        <taxon>Eurotiomycetidae</taxon>
        <taxon>Eurotiales</taxon>
        <taxon>Aspergillaceae</taxon>
        <taxon>Aspergillus</taxon>
        <taxon>Aspergillus subgen. Circumdati</taxon>
    </lineage>
</organism>
<reference evidence="2" key="1">
    <citation type="submission" date="2019-04" db="EMBL/GenBank/DDBJ databases">
        <title>Friends and foes A comparative genomics study of 23 Aspergillus species from section Flavi.</title>
        <authorList>
            <consortium name="DOE Joint Genome Institute"/>
            <person name="Kjaerbolling I."/>
            <person name="Vesth T."/>
            <person name="Frisvad J.C."/>
            <person name="Nybo J.L."/>
            <person name="Theobald S."/>
            <person name="Kildgaard S."/>
            <person name="Isbrandt T."/>
            <person name="Kuo A."/>
            <person name="Sato A."/>
            <person name="Lyhne E.K."/>
            <person name="Kogle M.E."/>
            <person name="Wiebenga A."/>
            <person name="Kun R.S."/>
            <person name="Lubbers R.J."/>
            <person name="Makela M.R."/>
            <person name="Barry K."/>
            <person name="Chovatia M."/>
            <person name="Clum A."/>
            <person name="Daum C."/>
            <person name="Haridas S."/>
            <person name="He G."/>
            <person name="LaButti K."/>
            <person name="Lipzen A."/>
            <person name="Mondo S."/>
            <person name="Riley R."/>
            <person name="Salamov A."/>
            <person name="Simmons B.A."/>
            <person name="Magnuson J.K."/>
            <person name="Henrissat B."/>
            <person name="Mortensen U.H."/>
            <person name="Larsen T.O."/>
            <person name="Devries R.P."/>
            <person name="Grigoriev I.V."/>
            <person name="Machida M."/>
            <person name="Baker S.E."/>
            <person name="Andersen M.R."/>
        </authorList>
    </citation>
    <scope>NUCLEOTIDE SEQUENCE [LARGE SCALE GENOMIC DNA]</scope>
    <source>
        <strain evidence="2">CBS 121.62</strain>
    </source>
</reference>